<dbReference type="SMART" id="SM00347">
    <property type="entry name" value="HTH_MARR"/>
    <property type="match status" value="1"/>
</dbReference>
<dbReference type="RefSeq" id="WP_175590462.1">
    <property type="nucleotide sequence ID" value="NZ_JABWGN010000006.1"/>
</dbReference>
<dbReference type="GO" id="GO:0003700">
    <property type="term" value="F:DNA-binding transcription factor activity"/>
    <property type="evidence" value="ECO:0007669"/>
    <property type="project" value="InterPro"/>
</dbReference>
<feature type="domain" description="HTH marR-type" evidence="1">
    <location>
        <begin position="12"/>
        <end position="148"/>
    </location>
</feature>
<dbReference type="PANTHER" id="PTHR33164">
    <property type="entry name" value="TRANSCRIPTIONAL REGULATOR, MARR FAMILY"/>
    <property type="match status" value="1"/>
</dbReference>
<dbReference type="InterPro" id="IPR000835">
    <property type="entry name" value="HTH_MarR-typ"/>
</dbReference>
<dbReference type="PROSITE" id="PS50995">
    <property type="entry name" value="HTH_MARR_2"/>
    <property type="match status" value="1"/>
</dbReference>
<dbReference type="Gene3D" id="1.10.10.10">
    <property type="entry name" value="Winged helix-like DNA-binding domain superfamily/Winged helix DNA-binding domain"/>
    <property type="match status" value="1"/>
</dbReference>
<accession>A0A7Y6I7S9</accession>
<sequence length="160" mass="17987">MDEPSTWLDTEQQDIWQDLLTVVIALPAALDRQLQRDAGMSNFEYGVLARLSMAHEATMRLSELARVCDSTLPRLSKLMDRFEAREWIVRRVDPSDGRYTLATLTDGGRRQLAESAPGHVAQVRRLVFDPLTAVQRRHLGAALSRVADTLRRETDCGPTG</sequence>
<proteinExistence type="predicted"/>
<evidence type="ECO:0000259" key="1">
    <source>
        <dbReference type="PROSITE" id="PS50995"/>
    </source>
</evidence>
<keyword evidence="3" id="KW-1185">Reference proteome</keyword>
<reference evidence="2 3" key="1">
    <citation type="submission" date="2020-06" db="EMBL/GenBank/DDBJ databases">
        <title>Nonomuraea sp. SMC257, a novel actinomycete isolated from soil.</title>
        <authorList>
            <person name="Chanama M."/>
        </authorList>
    </citation>
    <scope>NUCLEOTIDE SEQUENCE [LARGE SCALE GENOMIC DNA]</scope>
    <source>
        <strain evidence="2 3">SMC257</strain>
    </source>
</reference>
<dbReference type="EMBL" id="JABWGN010000006">
    <property type="protein sequence ID" value="NUW33006.1"/>
    <property type="molecule type" value="Genomic_DNA"/>
</dbReference>
<evidence type="ECO:0000313" key="2">
    <source>
        <dbReference type="EMBL" id="NUW33006.1"/>
    </source>
</evidence>
<dbReference type="InterPro" id="IPR039422">
    <property type="entry name" value="MarR/SlyA-like"/>
</dbReference>
<dbReference type="InterPro" id="IPR036388">
    <property type="entry name" value="WH-like_DNA-bd_sf"/>
</dbReference>
<name>A0A7Y6I7S9_9ACTN</name>
<dbReference type="Pfam" id="PF12802">
    <property type="entry name" value="MarR_2"/>
    <property type="match status" value="1"/>
</dbReference>
<evidence type="ECO:0000313" key="3">
    <source>
        <dbReference type="Proteomes" id="UP000586042"/>
    </source>
</evidence>
<dbReference type="GO" id="GO:0006950">
    <property type="term" value="P:response to stress"/>
    <property type="evidence" value="ECO:0007669"/>
    <property type="project" value="TreeGrafter"/>
</dbReference>
<dbReference type="Proteomes" id="UP000586042">
    <property type="component" value="Unassembled WGS sequence"/>
</dbReference>
<dbReference type="InterPro" id="IPR036390">
    <property type="entry name" value="WH_DNA-bd_sf"/>
</dbReference>
<gene>
    <name evidence="2" type="ORF">HTZ77_16405</name>
</gene>
<comment type="caution">
    <text evidence="2">The sequence shown here is derived from an EMBL/GenBank/DDBJ whole genome shotgun (WGS) entry which is preliminary data.</text>
</comment>
<dbReference type="AlphaFoldDB" id="A0A7Y6I7S9"/>
<protein>
    <submittedName>
        <fullName evidence="2">MarR family transcriptional regulator</fullName>
    </submittedName>
</protein>
<dbReference type="SUPFAM" id="SSF46785">
    <property type="entry name" value="Winged helix' DNA-binding domain"/>
    <property type="match status" value="1"/>
</dbReference>
<organism evidence="2 3">
    <name type="scientific">Nonomuraea montanisoli</name>
    <dbReference type="NCBI Taxonomy" id="2741721"/>
    <lineage>
        <taxon>Bacteria</taxon>
        <taxon>Bacillati</taxon>
        <taxon>Actinomycetota</taxon>
        <taxon>Actinomycetes</taxon>
        <taxon>Streptosporangiales</taxon>
        <taxon>Streptosporangiaceae</taxon>
        <taxon>Nonomuraea</taxon>
    </lineage>
</organism>
<dbReference type="PANTHER" id="PTHR33164:SF99">
    <property type="entry name" value="MARR FAMILY REGULATORY PROTEIN"/>
    <property type="match status" value="1"/>
</dbReference>